<dbReference type="SUPFAM" id="SSF51445">
    <property type="entry name" value="(Trans)glycosidases"/>
    <property type="match status" value="1"/>
</dbReference>
<keyword evidence="6" id="KW-0732">Signal</keyword>
<dbReference type="PROSITE" id="PS00953">
    <property type="entry name" value="GLYCOSYL_HYDROL_F25_1"/>
    <property type="match status" value="1"/>
</dbReference>
<dbReference type="InterPro" id="IPR002053">
    <property type="entry name" value="Glyco_hydro_25"/>
</dbReference>
<dbReference type="InterPro" id="IPR018077">
    <property type="entry name" value="Glyco_hydro_fam25_subgr"/>
</dbReference>
<comment type="catalytic activity">
    <reaction evidence="4">
        <text>Hydrolysis of (1-&gt;4)-beta-linkages between N-acetylmuramic acid and N-acetyl-D-glucosamine residues in a peptidoglycan and between N-acetyl-D-glucosamine residues in chitodextrins.</text>
        <dbReference type="EC" id="3.2.1.17"/>
    </reaction>
</comment>
<evidence type="ECO:0000313" key="8">
    <source>
        <dbReference type="Proteomes" id="UP001202244"/>
    </source>
</evidence>
<dbReference type="SMART" id="SM00641">
    <property type="entry name" value="Glyco_25"/>
    <property type="match status" value="1"/>
</dbReference>
<keyword evidence="8" id="KW-1185">Reference proteome</keyword>
<dbReference type="Pfam" id="PF01183">
    <property type="entry name" value="Glyco_hydro_25"/>
    <property type="match status" value="1"/>
</dbReference>
<dbReference type="PANTHER" id="PTHR34135">
    <property type="entry name" value="LYSOZYME"/>
    <property type="match status" value="1"/>
</dbReference>
<evidence type="ECO:0000256" key="3">
    <source>
        <dbReference type="ARBA" id="ARBA00023295"/>
    </source>
</evidence>
<gene>
    <name evidence="7" type="ORF">MMF93_22685</name>
</gene>
<dbReference type="CDD" id="cd06412">
    <property type="entry name" value="GH25_CH-type"/>
    <property type="match status" value="1"/>
</dbReference>
<evidence type="ECO:0000256" key="6">
    <source>
        <dbReference type="SAM" id="SignalP"/>
    </source>
</evidence>
<evidence type="ECO:0000256" key="2">
    <source>
        <dbReference type="ARBA" id="ARBA00022801"/>
    </source>
</evidence>
<dbReference type="Proteomes" id="UP001202244">
    <property type="component" value="Chromosome"/>
</dbReference>
<dbReference type="EC" id="3.2.1.17" evidence="4"/>
<dbReference type="InterPro" id="IPR008270">
    <property type="entry name" value="Glyco_hydro_25_AS"/>
</dbReference>
<evidence type="ECO:0000313" key="7">
    <source>
        <dbReference type="EMBL" id="UNS98952.1"/>
    </source>
</evidence>
<sequence length="311" mass="33159">MPSFRSGTARHRRGLAAVIGMFVSLLALVLALPGAASAAPGDGEADTKAARSDQAVTDVEGLRGNPKAPAERGEAWMGAGVRMHESDKTDGTPPDRARAGLAATVHGVDVSSHQGNVAWSTLWNSGVRFAYVKATESTSYKNPYFTQQYNGSYNVGMIRGAYHFATPNTSSGATQANYFAGNGGGWSKDGKTLPGVLDIEYNPYGATCYGLSKSAMVNWIKDFTSTYKARTGRDAVIYTTTSWWTQCTGNSSAFGNSNPLWVARYASSPGTLPAGWGFYTFWQYTSSGPTVGDHNYFNGSMDRLKVLASNG</sequence>
<keyword evidence="3 4" id="KW-0326">Glycosidase</keyword>
<reference evidence="7 8" key="1">
    <citation type="journal article" date="2023" name="Microbiol. Spectr.">
        <title>Synergy between Genome Mining, Metabolomics, and Bioinformatics Uncovers Antibacterial Chlorinated Carbazole Alkaloids and Their Biosynthetic Gene Cluster from Streptomyces tubbatahanensis sp. nov., a Novel Actinomycete Isolated from Sulu Sea, Philippines.</title>
        <authorList>
            <person name="Tenebro C.P."/>
            <person name="Trono D.J.V.L."/>
            <person name="Balida L.A.P."/>
            <person name="Bayog L.K.A."/>
            <person name="Bruna J.R."/>
            <person name="Sabido E.M."/>
            <person name="Caspe D.P.C."/>
            <person name="de Los Santos E.L.C."/>
            <person name="Saludes J.P."/>
            <person name="Dalisay D.S."/>
        </authorList>
    </citation>
    <scope>NUCLEOTIDE SEQUENCE [LARGE SCALE GENOMIC DNA]</scope>
    <source>
        <strain evidence="7 8">DSD3025</strain>
    </source>
</reference>
<comment type="similarity">
    <text evidence="1 4">Belongs to the glycosyl hydrolase 25 family.</text>
</comment>
<proteinExistence type="inferred from homology"/>
<evidence type="ECO:0000256" key="4">
    <source>
        <dbReference type="RuleBase" id="RU361176"/>
    </source>
</evidence>
<feature type="region of interest" description="Disordered" evidence="5">
    <location>
        <begin position="37"/>
        <end position="71"/>
    </location>
</feature>
<accession>A0ABY3XWR5</accession>
<protein>
    <recommendedName>
        <fullName evidence="4">Lysozyme</fullName>
        <ecNumber evidence="4">3.2.1.17</ecNumber>
    </recommendedName>
</protein>
<dbReference type="InterPro" id="IPR017853">
    <property type="entry name" value="GH"/>
</dbReference>
<keyword evidence="2 4" id="KW-0378">Hydrolase</keyword>
<name>A0ABY3XWR5_9ACTN</name>
<organism evidence="7 8">
    <name type="scientific">Streptomyces tubbatahanensis</name>
    <dbReference type="NCBI Taxonomy" id="2923272"/>
    <lineage>
        <taxon>Bacteria</taxon>
        <taxon>Bacillati</taxon>
        <taxon>Actinomycetota</taxon>
        <taxon>Actinomycetes</taxon>
        <taxon>Kitasatosporales</taxon>
        <taxon>Streptomycetaceae</taxon>
        <taxon>Streptomyces</taxon>
    </lineage>
</organism>
<dbReference type="Gene3D" id="3.20.20.80">
    <property type="entry name" value="Glycosidases"/>
    <property type="match status" value="1"/>
</dbReference>
<dbReference type="RefSeq" id="WP_242754345.1">
    <property type="nucleotide sequence ID" value="NZ_CP093846.1"/>
</dbReference>
<feature type="signal peptide" evidence="6">
    <location>
        <begin position="1"/>
        <end position="38"/>
    </location>
</feature>
<evidence type="ECO:0000256" key="5">
    <source>
        <dbReference type="SAM" id="MobiDB-lite"/>
    </source>
</evidence>
<feature type="chain" id="PRO_5046367866" description="Lysozyme" evidence="6">
    <location>
        <begin position="39"/>
        <end position="311"/>
    </location>
</feature>
<dbReference type="PROSITE" id="PS51904">
    <property type="entry name" value="GLYCOSYL_HYDROL_F25_2"/>
    <property type="match status" value="1"/>
</dbReference>
<dbReference type="PANTHER" id="PTHR34135:SF2">
    <property type="entry name" value="LYSOZYME"/>
    <property type="match status" value="1"/>
</dbReference>
<evidence type="ECO:0000256" key="1">
    <source>
        <dbReference type="ARBA" id="ARBA00010646"/>
    </source>
</evidence>
<dbReference type="EMBL" id="CP093846">
    <property type="protein sequence ID" value="UNS98952.1"/>
    <property type="molecule type" value="Genomic_DNA"/>
</dbReference>